<evidence type="ECO:0000313" key="6">
    <source>
        <dbReference type="EMBL" id="GEK73071.1"/>
    </source>
</evidence>
<dbReference type="InterPro" id="IPR047264">
    <property type="entry name" value="Cupin_HpaA-like_N"/>
</dbReference>
<evidence type="ECO:0000256" key="1">
    <source>
        <dbReference type="ARBA" id="ARBA00023015"/>
    </source>
</evidence>
<dbReference type="InterPro" id="IPR018060">
    <property type="entry name" value="HTH_AraC"/>
</dbReference>
<dbReference type="InterPro" id="IPR037923">
    <property type="entry name" value="HTH-like"/>
</dbReference>
<dbReference type="InterPro" id="IPR050204">
    <property type="entry name" value="AraC_XylS_family_regulators"/>
</dbReference>
<accession>A0ABQ0U4G2</accession>
<dbReference type="InterPro" id="IPR020449">
    <property type="entry name" value="Tscrpt_reg_AraC-type_HTH"/>
</dbReference>
<dbReference type="PRINTS" id="PR00032">
    <property type="entry name" value="HTHARAC"/>
</dbReference>
<dbReference type="SUPFAM" id="SSF46689">
    <property type="entry name" value="Homeodomain-like"/>
    <property type="match status" value="1"/>
</dbReference>
<dbReference type="Pfam" id="PF12833">
    <property type="entry name" value="HTH_18"/>
    <property type="match status" value="1"/>
</dbReference>
<dbReference type="SMART" id="SM00342">
    <property type="entry name" value="HTH_ARAC"/>
    <property type="match status" value="1"/>
</dbReference>
<keyword evidence="7" id="KW-1185">Reference proteome</keyword>
<dbReference type="PANTHER" id="PTHR46796">
    <property type="entry name" value="HTH-TYPE TRANSCRIPTIONAL ACTIVATOR RHAS-RELATED"/>
    <property type="match status" value="1"/>
</dbReference>
<dbReference type="CDD" id="cd06999">
    <property type="entry name" value="cupin_HpaA-like_N"/>
    <property type="match status" value="1"/>
</dbReference>
<dbReference type="RefSeq" id="WP_146908770.1">
    <property type="nucleotide sequence ID" value="NZ_BJUS01000015.1"/>
</dbReference>
<feature type="region of interest" description="Disordered" evidence="4">
    <location>
        <begin position="287"/>
        <end position="319"/>
    </location>
</feature>
<keyword evidence="1" id="KW-0805">Transcription regulation</keyword>
<keyword evidence="2" id="KW-0238">DNA-binding</keyword>
<dbReference type="Gene3D" id="1.10.10.60">
    <property type="entry name" value="Homeodomain-like"/>
    <property type="match status" value="1"/>
</dbReference>
<dbReference type="InterPro" id="IPR009057">
    <property type="entry name" value="Homeodomain-like_sf"/>
</dbReference>
<gene>
    <name evidence="6" type="ORF">HHA04nite_16150</name>
</gene>
<reference evidence="6 7" key="1">
    <citation type="submission" date="2019-07" db="EMBL/GenBank/DDBJ databases">
        <title>Whole genome shotgun sequence of Halomonas halophila NBRC 102604.</title>
        <authorList>
            <person name="Hosoyama A."/>
            <person name="Uohara A."/>
            <person name="Ohji S."/>
            <person name="Ichikawa N."/>
        </authorList>
    </citation>
    <scope>NUCLEOTIDE SEQUENCE [LARGE SCALE GENOMIC DNA]</scope>
    <source>
        <strain evidence="6 7">NBRC 102604</strain>
    </source>
</reference>
<dbReference type="SUPFAM" id="SSF51215">
    <property type="entry name" value="Regulatory protein AraC"/>
    <property type="match status" value="1"/>
</dbReference>
<dbReference type="Proteomes" id="UP000321121">
    <property type="component" value="Unassembled WGS sequence"/>
</dbReference>
<comment type="caution">
    <text evidence="6">The sequence shown here is derived from an EMBL/GenBank/DDBJ whole genome shotgun (WGS) entry which is preliminary data.</text>
</comment>
<protein>
    <submittedName>
        <fullName evidence="6">Transcriptional regulator</fullName>
    </submittedName>
</protein>
<feature type="domain" description="HTH araC/xylS-type" evidence="5">
    <location>
        <begin position="194"/>
        <end position="292"/>
    </location>
</feature>
<evidence type="ECO:0000256" key="2">
    <source>
        <dbReference type="ARBA" id="ARBA00023125"/>
    </source>
</evidence>
<evidence type="ECO:0000256" key="3">
    <source>
        <dbReference type="ARBA" id="ARBA00023163"/>
    </source>
</evidence>
<feature type="compositionally biased region" description="Basic and acidic residues" evidence="4">
    <location>
        <begin position="310"/>
        <end position="319"/>
    </location>
</feature>
<sequence>MPDSLVPVFKLYGETRQWPTPDLLHCESIPERSQRHDWHIRAHRHADLHHLLHLSAGGVRLELEGGSRAFDAPLLIVVPAMSIHGFRFSPDTEGHIVTLSRPLVEGLQQRLADQAGVLARPEAHPLTAPRQRERIATLIGQIDDEYRHPAPGRRRLLEALMEALIVETARLAAPATSAQAPAPRQRDETRTHLQAYQTLIEAHYAEQPGIEWFAERLGITSAHLNLLCRRLAGRSALQLLHERLLLEAKRQLIYTNLTVGEVADGLGFSEPAYFTRFFKRLAGAPPRDFRRRQGESENGEMEDGMTSPVADRDGSREEI</sequence>
<name>A0ABQ0U4G2_9GAMM</name>
<dbReference type="PROSITE" id="PS01124">
    <property type="entry name" value="HTH_ARAC_FAMILY_2"/>
    <property type="match status" value="1"/>
</dbReference>
<dbReference type="EMBL" id="BJUS01000015">
    <property type="protein sequence ID" value="GEK73071.1"/>
    <property type="molecule type" value="Genomic_DNA"/>
</dbReference>
<proteinExistence type="predicted"/>
<evidence type="ECO:0000259" key="5">
    <source>
        <dbReference type="PROSITE" id="PS01124"/>
    </source>
</evidence>
<evidence type="ECO:0000256" key="4">
    <source>
        <dbReference type="SAM" id="MobiDB-lite"/>
    </source>
</evidence>
<organism evidence="6 7">
    <name type="scientific">Halomonas halophila</name>
    <dbReference type="NCBI Taxonomy" id="29573"/>
    <lineage>
        <taxon>Bacteria</taxon>
        <taxon>Pseudomonadati</taxon>
        <taxon>Pseudomonadota</taxon>
        <taxon>Gammaproteobacteria</taxon>
        <taxon>Oceanospirillales</taxon>
        <taxon>Halomonadaceae</taxon>
        <taxon>Halomonas</taxon>
    </lineage>
</organism>
<evidence type="ECO:0000313" key="7">
    <source>
        <dbReference type="Proteomes" id="UP000321121"/>
    </source>
</evidence>
<keyword evidence="3" id="KW-0804">Transcription</keyword>
<dbReference type="PANTHER" id="PTHR46796:SF6">
    <property type="entry name" value="ARAC SUBFAMILY"/>
    <property type="match status" value="1"/>
</dbReference>